<keyword evidence="1" id="KW-0732">Signal</keyword>
<evidence type="ECO:0008006" key="4">
    <source>
        <dbReference type="Google" id="ProtNLM"/>
    </source>
</evidence>
<gene>
    <name evidence="2" type="ORF">FZ040_04305</name>
</gene>
<comment type="caution">
    <text evidence="2">The sequence shown here is derived from an EMBL/GenBank/DDBJ whole genome shotgun (WGS) entry which is preliminary data.</text>
</comment>
<protein>
    <recommendedName>
        <fullName evidence="4">Tetratricopeptide repeat protein</fullName>
    </recommendedName>
</protein>
<dbReference type="InterPro" id="IPR011990">
    <property type="entry name" value="TPR-like_helical_dom_sf"/>
</dbReference>
<organism evidence="2 3">
    <name type="scientific">Selenomonas ruminis</name>
    <dbReference type="NCBI Taxonomy" id="2593411"/>
    <lineage>
        <taxon>Bacteria</taxon>
        <taxon>Bacillati</taxon>
        <taxon>Bacillota</taxon>
        <taxon>Negativicutes</taxon>
        <taxon>Selenomonadales</taxon>
        <taxon>Selenomonadaceae</taxon>
        <taxon>Selenomonas</taxon>
    </lineage>
</organism>
<keyword evidence="3" id="KW-1185">Reference proteome</keyword>
<reference evidence="2 3" key="1">
    <citation type="submission" date="2019-08" db="EMBL/GenBank/DDBJ databases">
        <title>Selenomonas sp. mPRGC5 and Selenomonas sp. mPRGC8 isolated from ruminal fluid of dairy goat (Capra hircus).</title>
        <authorList>
            <person name="Poothong S."/>
            <person name="Nuengjamnong C."/>
            <person name="Tanasupawat S."/>
        </authorList>
    </citation>
    <scope>NUCLEOTIDE SEQUENCE [LARGE SCALE GENOMIC DNA]</scope>
    <source>
        <strain evidence="3">mPRGC5</strain>
    </source>
</reference>
<dbReference type="Proteomes" id="UP000323646">
    <property type="component" value="Unassembled WGS sequence"/>
</dbReference>
<dbReference type="EMBL" id="VTOY01000002">
    <property type="protein sequence ID" value="TYZ23951.1"/>
    <property type="molecule type" value="Genomic_DNA"/>
</dbReference>
<proteinExistence type="predicted"/>
<accession>A0A5D6W671</accession>
<dbReference type="AlphaFoldDB" id="A0A5D6W671"/>
<name>A0A5D6W671_9FIRM</name>
<sequence length="289" mass="31886">MRKGVICLLTLACVTLAGSGMANASQALNEDVSAVTAGEPAVKVADVITEDKAAEEEVLVDGTNSLNVSEKENPVEPIKQPLKKLTLEEELAQNQQLINDNELEKAIENLTAMIEERGCLVPARAYYLRSVAYFNMQKYNDALVDAQTASRLDVNEPLYYVQKGLIRLAISQMYDVMGQDAAVKEQCGMVEMDSDKSLEFQHRYWPALFCRAISNYMRGSIHKSLADCGDALKRGGRGVSFVEAFNVYVQAERSAEDTRFPGVDIQPVLFSSINGLMNADKQPCMELNV</sequence>
<feature type="signal peptide" evidence="1">
    <location>
        <begin position="1"/>
        <end position="24"/>
    </location>
</feature>
<dbReference type="OrthoDB" id="1663041at2"/>
<dbReference type="Gene3D" id="1.25.40.10">
    <property type="entry name" value="Tetratricopeptide repeat domain"/>
    <property type="match status" value="1"/>
</dbReference>
<feature type="chain" id="PRO_5038465555" description="Tetratricopeptide repeat protein" evidence="1">
    <location>
        <begin position="25"/>
        <end position="289"/>
    </location>
</feature>
<evidence type="ECO:0000256" key="1">
    <source>
        <dbReference type="SAM" id="SignalP"/>
    </source>
</evidence>
<dbReference type="SUPFAM" id="SSF48452">
    <property type="entry name" value="TPR-like"/>
    <property type="match status" value="1"/>
</dbReference>
<dbReference type="RefSeq" id="WP_149170878.1">
    <property type="nucleotide sequence ID" value="NZ_VTOY01000002.1"/>
</dbReference>
<evidence type="ECO:0000313" key="3">
    <source>
        <dbReference type="Proteomes" id="UP000323646"/>
    </source>
</evidence>
<evidence type="ECO:0000313" key="2">
    <source>
        <dbReference type="EMBL" id="TYZ23951.1"/>
    </source>
</evidence>